<dbReference type="Gene3D" id="3.20.20.330">
    <property type="entry name" value="Homocysteine-binding-like domain"/>
    <property type="match status" value="1"/>
</dbReference>
<dbReference type="GO" id="GO:0008168">
    <property type="term" value="F:methyltransferase activity"/>
    <property type="evidence" value="ECO:0007669"/>
    <property type="project" value="UniProtKB-UniRule"/>
</dbReference>
<dbReference type="PANTHER" id="PTHR11103">
    <property type="entry name" value="SLR1189 PROTEIN"/>
    <property type="match status" value="1"/>
</dbReference>
<feature type="binding site" evidence="3">
    <location>
        <position position="325"/>
    </location>
    <ligand>
        <name>Zn(2+)</name>
        <dbReference type="ChEBI" id="CHEBI:29105"/>
    </ligand>
</feature>
<keyword evidence="3" id="KW-0479">Metal-binding</keyword>
<organism evidence="5 6">
    <name type="scientific">Diaporthe helianthi</name>
    <dbReference type="NCBI Taxonomy" id="158607"/>
    <lineage>
        <taxon>Eukaryota</taxon>
        <taxon>Fungi</taxon>
        <taxon>Dikarya</taxon>
        <taxon>Ascomycota</taxon>
        <taxon>Pezizomycotina</taxon>
        <taxon>Sordariomycetes</taxon>
        <taxon>Sordariomycetidae</taxon>
        <taxon>Diaporthales</taxon>
        <taxon>Diaporthaceae</taxon>
        <taxon>Diaporthe</taxon>
    </lineage>
</organism>
<dbReference type="PROSITE" id="PS50970">
    <property type="entry name" value="HCY"/>
    <property type="match status" value="1"/>
</dbReference>
<dbReference type="EMBL" id="MAVT02000280">
    <property type="protein sequence ID" value="POS77327.1"/>
    <property type="molecule type" value="Genomic_DNA"/>
</dbReference>
<comment type="cofactor">
    <cofactor evidence="3">
        <name>Zn(2+)</name>
        <dbReference type="ChEBI" id="CHEBI:29105"/>
    </cofactor>
</comment>
<keyword evidence="6" id="KW-1185">Reference proteome</keyword>
<keyword evidence="2 3" id="KW-0808">Transferase</keyword>
<dbReference type="InterPro" id="IPR036589">
    <property type="entry name" value="HCY_dom_sf"/>
</dbReference>
<comment type="caution">
    <text evidence="5">The sequence shown here is derived from an EMBL/GenBank/DDBJ whole genome shotgun (WGS) entry which is preliminary data.</text>
</comment>
<feature type="binding site" evidence="3">
    <location>
        <position position="324"/>
    </location>
    <ligand>
        <name>Zn(2+)</name>
        <dbReference type="ChEBI" id="CHEBI:29105"/>
    </ligand>
</feature>
<dbReference type="Proteomes" id="UP000094444">
    <property type="component" value="Unassembled WGS sequence"/>
</dbReference>
<dbReference type="AlphaFoldDB" id="A0A2P5I499"/>
<evidence type="ECO:0000259" key="4">
    <source>
        <dbReference type="PROSITE" id="PS50970"/>
    </source>
</evidence>
<gene>
    <name evidence="5" type="ORF">DHEL01_v204288</name>
</gene>
<dbReference type="Pfam" id="PF02574">
    <property type="entry name" value="S-methyl_trans"/>
    <property type="match status" value="1"/>
</dbReference>
<evidence type="ECO:0000256" key="1">
    <source>
        <dbReference type="ARBA" id="ARBA00022603"/>
    </source>
</evidence>
<evidence type="ECO:0000256" key="3">
    <source>
        <dbReference type="PROSITE-ProRule" id="PRU00333"/>
    </source>
</evidence>
<dbReference type="SUPFAM" id="SSF82282">
    <property type="entry name" value="Homocysteine S-methyltransferase"/>
    <property type="match status" value="1"/>
</dbReference>
<reference evidence="5" key="1">
    <citation type="submission" date="2017-09" db="EMBL/GenBank/DDBJ databases">
        <title>Polyketide synthases of a Diaporthe helianthi virulent isolate.</title>
        <authorList>
            <person name="Baroncelli R."/>
        </authorList>
    </citation>
    <scope>NUCLEOTIDE SEQUENCE [LARGE SCALE GENOMIC DNA]</scope>
    <source>
        <strain evidence="5">7/96</strain>
    </source>
</reference>
<keyword evidence="1 3" id="KW-0489">Methyltransferase</keyword>
<feature type="binding site" evidence="3">
    <location>
        <position position="235"/>
    </location>
    <ligand>
        <name>Zn(2+)</name>
        <dbReference type="ChEBI" id="CHEBI:29105"/>
    </ligand>
</feature>
<dbReference type="STRING" id="158607.A0A2P5I499"/>
<dbReference type="OrthoDB" id="261426at2759"/>
<evidence type="ECO:0000256" key="2">
    <source>
        <dbReference type="ARBA" id="ARBA00022679"/>
    </source>
</evidence>
<keyword evidence="3" id="KW-0862">Zinc</keyword>
<dbReference type="FunCoup" id="A0A2P5I499">
    <property type="interactions" value="244"/>
</dbReference>
<name>A0A2P5I499_DIAHE</name>
<dbReference type="InterPro" id="IPR003726">
    <property type="entry name" value="HCY_dom"/>
</dbReference>
<evidence type="ECO:0000313" key="5">
    <source>
        <dbReference type="EMBL" id="POS77327.1"/>
    </source>
</evidence>
<evidence type="ECO:0000313" key="6">
    <source>
        <dbReference type="Proteomes" id="UP000094444"/>
    </source>
</evidence>
<dbReference type="InParanoid" id="A0A2P5I499"/>
<sequence length="349" mass="37985">MPSQSPILFLDGGLGTSLEDKYGFKFSSKTTPLWSSHPIVSDPETLLACQRDFGQVPVDVIETATYQVSLAGFAATKTESWPNGIDASRVPGFLKQAVDIAHQARGKPDAKLALSLGPYGSTMVPGQEYSGAYDDEHNDEPCLAAWWTHRLSLFSDPQLLDRITYIACETIPRLDEIAAVRKAVAAFSSKPLWISCVFPGEGDGFPDGSSIEQVVDAMLSQDDAKAQPWGIGINCTKMHKLEDLVGKYEAVVSKMIQQGSIAAWPALVLYPDGTNGEVYNTTTQIWEAPAGQLEQKIPWEQHLGKIVVDTARRQRWRTILVGGCCKASHSDIAKLVAYVDSANLSSLDP</sequence>
<accession>A0A2P5I499</accession>
<dbReference type="GO" id="GO:0032259">
    <property type="term" value="P:methylation"/>
    <property type="evidence" value="ECO:0007669"/>
    <property type="project" value="UniProtKB-KW"/>
</dbReference>
<dbReference type="PANTHER" id="PTHR11103:SF10">
    <property type="entry name" value="HOMOCYSTEINE S-METHYLTRANSFERASE 1-RELATED"/>
    <property type="match status" value="1"/>
</dbReference>
<feature type="domain" description="Hcy-binding" evidence="4">
    <location>
        <begin position="1"/>
        <end position="339"/>
    </location>
</feature>
<proteinExistence type="predicted"/>
<dbReference type="GO" id="GO:0046872">
    <property type="term" value="F:metal ion binding"/>
    <property type="evidence" value="ECO:0007669"/>
    <property type="project" value="UniProtKB-KW"/>
</dbReference>
<protein>
    <submittedName>
        <fullName evidence="5">Homocysteine S-methyltransferase</fullName>
    </submittedName>
</protein>